<evidence type="ECO:0000313" key="1">
    <source>
        <dbReference type="EMBL" id="EFN66698.1"/>
    </source>
</evidence>
<protein>
    <submittedName>
        <fullName evidence="1">Uncharacterized protein</fullName>
    </submittedName>
</protein>
<name>E2AIP3_CAMFO</name>
<dbReference type="OrthoDB" id="28868at2759"/>
<sequence length="133" mass="16177">IFFRPPYFNLTIKYNYELIFNCLTQFRFMYKQTKFIFKPIKKQLVERQVAIVAQHFQSHISYLVIKTWLDNIAQDVLLRLKIKYPSHSIFSTSSEQFLFWKTNNIYDNYWDPTESAHIMRTLEEYVFSHSGID</sequence>
<dbReference type="AlphaFoldDB" id="E2AIP3"/>
<organism evidence="2">
    <name type="scientific">Camponotus floridanus</name>
    <name type="common">Florida carpenter ant</name>
    <dbReference type="NCBI Taxonomy" id="104421"/>
    <lineage>
        <taxon>Eukaryota</taxon>
        <taxon>Metazoa</taxon>
        <taxon>Ecdysozoa</taxon>
        <taxon>Arthropoda</taxon>
        <taxon>Hexapoda</taxon>
        <taxon>Insecta</taxon>
        <taxon>Pterygota</taxon>
        <taxon>Neoptera</taxon>
        <taxon>Endopterygota</taxon>
        <taxon>Hymenoptera</taxon>
        <taxon>Apocrita</taxon>
        <taxon>Aculeata</taxon>
        <taxon>Formicoidea</taxon>
        <taxon>Formicidae</taxon>
        <taxon>Formicinae</taxon>
        <taxon>Camponotus</taxon>
    </lineage>
</organism>
<evidence type="ECO:0000313" key="2">
    <source>
        <dbReference type="Proteomes" id="UP000000311"/>
    </source>
</evidence>
<dbReference type="Proteomes" id="UP000000311">
    <property type="component" value="Unassembled WGS sequence"/>
</dbReference>
<proteinExistence type="predicted"/>
<feature type="non-terminal residue" evidence="1">
    <location>
        <position position="1"/>
    </location>
</feature>
<reference evidence="1 2" key="1">
    <citation type="journal article" date="2010" name="Science">
        <title>Genomic comparison of the ants Camponotus floridanus and Harpegnathos saltator.</title>
        <authorList>
            <person name="Bonasio R."/>
            <person name="Zhang G."/>
            <person name="Ye C."/>
            <person name="Mutti N.S."/>
            <person name="Fang X."/>
            <person name="Qin N."/>
            <person name="Donahue G."/>
            <person name="Yang P."/>
            <person name="Li Q."/>
            <person name="Li C."/>
            <person name="Zhang P."/>
            <person name="Huang Z."/>
            <person name="Berger S.L."/>
            <person name="Reinberg D."/>
            <person name="Wang J."/>
            <person name="Liebig J."/>
        </authorList>
    </citation>
    <scope>NUCLEOTIDE SEQUENCE [LARGE SCALE GENOMIC DNA]</scope>
    <source>
        <strain evidence="2">C129</strain>
    </source>
</reference>
<feature type="non-terminal residue" evidence="1">
    <location>
        <position position="133"/>
    </location>
</feature>
<dbReference type="EMBL" id="GL439852">
    <property type="protein sequence ID" value="EFN66698.1"/>
    <property type="molecule type" value="Genomic_DNA"/>
</dbReference>
<keyword evidence="2" id="KW-1185">Reference proteome</keyword>
<accession>E2AIP3</accession>
<dbReference type="InParanoid" id="E2AIP3"/>
<gene>
    <name evidence="1" type="ORF">EAG_04582</name>
</gene>